<dbReference type="Pfam" id="PF00805">
    <property type="entry name" value="Pentapeptide"/>
    <property type="match status" value="2"/>
</dbReference>
<dbReference type="GO" id="GO:0004016">
    <property type="term" value="F:adenylate cyclase activity"/>
    <property type="evidence" value="ECO:0007669"/>
    <property type="project" value="InterPro"/>
</dbReference>
<dbReference type="GO" id="GO:0006171">
    <property type="term" value="P:cAMP biosynthetic process"/>
    <property type="evidence" value="ECO:0007669"/>
    <property type="project" value="InterPro"/>
</dbReference>
<organism evidence="3 4">
    <name type="scientific">Pseudodesulfovibrio alkaliphilus</name>
    <dbReference type="NCBI Taxonomy" id="2661613"/>
    <lineage>
        <taxon>Bacteria</taxon>
        <taxon>Pseudomonadati</taxon>
        <taxon>Thermodesulfobacteriota</taxon>
        <taxon>Desulfovibrionia</taxon>
        <taxon>Desulfovibrionales</taxon>
        <taxon>Desulfovibrionaceae</taxon>
    </lineage>
</organism>
<dbReference type="Gene3D" id="2.160.20.80">
    <property type="entry name" value="E3 ubiquitin-protein ligase SopA"/>
    <property type="match status" value="1"/>
</dbReference>
<feature type="domain" description="Adenylate cyclase class-I N-terminal" evidence="2">
    <location>
        <begin position="661"/>
        <end position="850"/>
    </location>
</feature>
<feature type="region of interest" description="Disordered" evidence="1">
    <location>
        <begin position="355"/>
        <end position="381"/>
    </location>
</feature>
<dbReference type="InterPro" id="IPR000274">
    <property type="entry name" value="Adenylate_cyclase_1"/>
</dbReference>
<dbReference type="EMBL" id="WODC01000001">
    <property type="protein sequence ID" value="MUM76416.1"/>
    <property type="molecule type" value="Genomic_DNA"/>
</dbReference>
<comment type="caution">
    <text evidence="3">The sequence shown here is derived from an EMBL/GenBank/DDBJ whole genome shotgun (WGS) entry which is preliminary data.</text>
</comment>
<proteinExistence type="predicted"/>
<evidence type="ECO:0000313" key="3">
    <source>
        <dbReference type="EMBL" id="MUM76416.1"/>
    </source>
</evidence>
<protein>
    <submittedName>
        <fullName evidence="3">Adenylate cyclase</fullName>
    </submittedName>
</protein>
<dbReference type="InterPro" id="IPR024685">
    <property type="entry name" value="Adenylate_cyclase_1_N"/>
</dbReference>
<dbReference type="PANTHER" id="PTHR38760">
    <property type="entry name" value="ADENYLATE CYCLASE"/>
    <property type="match status" value="1"/>
</dbReference>
<name>A0A7K1KK17_9BACT</name>
<dbReference type="Pfam" id="PF01295">
    <property type="entry name" value="Adenylate_cycl"/>
    <property type="match status" value="1"/>
</dbReference>
<dbReference type="PANTHER" id="PTHR38760:SF1">
    <property type="entry name" value="ADENYLATE CYCLASE"/>
    <property type="match status" value="1"/>
</dbReference>
<evidence type="ECO:0000313" key="4">
    <source>
        <dbReference type="Proteomes" id="UP000461162"/>
    </source>
</evidence>
<reference evidence="3 4" key="1">
    <citation type="submission" date="2019-11" db="EMBL/GenBank/DDBJ databases">
        <title>Pseudodesulfovibrio alkaliphilus, sp. nov., an alkaliphilic sulfate-reducing bacteria from mud volcano of Taman peninsula, Russia.</title>
        <authorList>
            <person name="Frolova A."/>
            <person name="Merkel A.Y."/>
            <person name="Slobodkin A.I."/>
        </authorList>
    </citation>
    <scope>NUCLEOTIDE SEQUENCE [LARGE SCALE GENOMIC DNA]</scope>
    <source>
        <strain evidence="3 4">F-1</strain>
    </source>
</reference>
<dbReference type="InterPro" id="IPR001646">
    <property type="entry name" value="5peptide_repeat"/>
</dbReference>
<dbReference type="Pfam" id="PF12633">
    <property type="entry name" value="Adenyl_cycl_N"/>
    <property type="match status" value="1"/>
</dbReference>
<keyword evidence="4" id="KW-1185">Reference proteome</keyword>
<evidence type="ECO:0000256" key="1">
    <source>
        <dbReference type="SAM" id="MobiDB-lite"/>
    </source>
</evidence>
<dbReference type="Proteomes" id="UP000461162">
    <property type="component" value="Unassembled WGS sequence"/>
</dbReference>
<evidence type="ECO:0000259" key="2">
    <source>
        <dbReference type="Pfam" id="PF12633"/>
    </source>
</evidence>
<dbReference type="SUPFAM" id="SSF141571">
    <property type="entry name" value="Pentapeptide repeat-like"/>
    <property type="match status" value="1"/>
</dbReference>
<gene>
    <name evidence="3" type="ORF">GKC30_02070</name>
</gene>
<sequence length="1286" mass="140097">MNQHLANIASLADAIRLCRAAPLPADTPDLAGIAAEFAATVAKLGPDKTSQAGPMADAALNLFRIARSSSDGATLRACLSGMLAAGRFGRLLAGRVITGMTVSLHEMAAVVAQLPTYSRLALAHEMLCDMRTIPDKPLFSWLEGLVRPLVETEPDGLMPFLADLAREGEILAFPVRQALADRGFEQWLESRLTSGAEGTDLDRLCLAMAALDSPELAASLIRAMAAGLTRPTPTALRTVAALTEADNRAALDMFLKTLASCSRTRCDVSLAGACLDGIIAQDNPATGRLMATIRQKKPSLRRVADSRVPLLGDTTFAAYIAALPADQRAGAGADGLTALRAVAPDFVESAGRGGAIRRAASPSHPSQPAETQPDETKPATCPKQGLLARLLGPRRKTLDTMLTDQRNIRDMDLARSRVQGRELDGRELTGLDLSDSTFTSVTFLRVKVAGSRLTGSVFSGCSATGCAFTATDFSGADITDAAFTKCTFTDCDFTGAAISGCTFTGCRFQTSAFGGAALLDMRLTRTVFTASALAGSTLHGVRARSCRFEDTDFTAASFTDCAMAGLEFSNCVITAANLDGCALHSATMPGTTVTGCRVQASDIPHSLFLGNRLDRLPKAADRFASQNLENATDAGEDSQPDNAVAISHDWSRELTFMRRERSIQMANRKRLARAVGRLAPEKRAYLHMLPHLLATDLFETRFGLDNVPACEIWGYSPTLTAIELCRQFFPGTTPSGTRARLRILAVYAMGSFGTVAQTAQSDIDCWVCYDGEADPGIEAGLRRKLDALGLWAESEFGLEAHFFPMRMDDVRDNRFSSGDEESSGSAQALLLKEEFYRTAVRIAGKHLAWWVTPAGADISTHDACVRAAQRYPAMGRPRLEDFGHLAPVPPDEYFGGSLWQMVKAIHSPFKSVLKLGLLETYADPAASHLPLCDRIKRNLFMNRRGIRRTDPYAGLFSTLRTYYTDRGDTKAASLLTESFRLKASLRDMEFFLGAPARMEDASLVATLFGRECSEPERRCQSEASWTFGKSLKMGDAVRDYMVSTYQRIQASLSEGARRDVRINPEDLTRMGRRIAANFSPKPHKVMRVPFMDAQGGAFALLHFSARKAPGKKTVWITRGGSRAEAKKPSSALHILHTGDDPAHMLAWLLANRLHTPRTLLQGDRTMAPLSLADLQKLMPAMHEFFPYAQTFEPDINEGLTPERVNRAFFIFNLTAAPDQKRIEQVSVIYSTNWGEMFCRTFHHPGPILERQPSQFLAEALNQPVTDIPRMAQFLPKGSQCKRINLI</sequence>
<accession>A0A7K1KK17</accession>